<feature type="transmembrane region" description="Helical" evidence="5">
    <location>
        <begin position="182"/>
        <end position="203"/>
    </location>
</feature>
<evidence type="ECO:0000256" key="2">
    <source>
        <dbReference type="ARBA" id="ARBA00022692"/>
    </source>
</evidence>
<comment type="subcellular location">
    <subcellularLocation>
        <location evidence="1">Membrane</location>
        <topology evidence="1">Multi-pass membrane protein</topology>
    </subcellularLocation>
</comment>
<proteinExistence type="predicted"/>
<dbReference type="Pfam" id="PF01061">
    <property type="entry name" value="ABC2_membrane"/>
    <property type="match status" value="1"/>
</dbReference>
<evidence type="ECO:0000256" key="4">
    <source>
        <dbReference type="ARBA" id="ARBA00023136"/>
    </source>
</evidence>
<dbReference type="InterPro" id="IPR013525">
    <property type="entry name" value="ABC2_TM"/>
</dbReference>
<dbReference type="GO" id="GO:0043190">
    <property type="term" value="C:ATP-binding cassette (ABC) transporter complex"/>
    <property type="evidence" value="ECO:0007669"/>
    <property type="project" value="InterPro"/>
</dbReference>
<feature type="transmembrane region" description="Helical" evidence="5">
    <location>
        <begin position="148"/>
        <end position="170"/>
    </location>
</feature>
<reference evidence="8" key="1">
    <citation type="submission" date="2017-02" db="EMBL/GenBank/DDBJ databases">
        <authorList>
            <person name="Varghese N."/>
            <person name="Submissions S."/>
        </authorList>
    </citation>
    <scope>NUCLEOTIDE SEQUENCE [LARGE SCALE GENOMIC DNA]</scope>
    <source>
        <strain evidence="8">ATCC 27862</strain>
    </source>
</reference>
<feature type="domain" description="ABC-2 type transporter transmembrane" evidence="6">
    <location>
        <begin position="2"/>
        <end position="224"/>
    </location>
</feature>
<evidence type="ECO:0000313" key="7">
    <source>
        <dbReference type="EMBL" id="SJZ45399.1"/>
    </source>
</evidence>
<dbReference type="RefSeq" id="WP_078746913.1">
    <property type="nucleotide sequence ID" value="NZ_CP137850.1"/>
</dbReference>
<keyword evidence="8" id="KW-1185">Reference proteome</keyword>
<dbReference type="PANTHER" id="PTHR43229">
    <property type="entry name" value="NODULATION PROTEIN J"/>
    <property type="match status" value="1"/>
</dbReference>
<dbReference type="GO" id="GO:0140359">
    <property type="term" value="F:ABC-type transporter activity"/>
    <property type="evidence" value="ECO:0007669"/>
    <property type="project" value="InterPro"/>
</dbReference>
<keyword evidence="3 5" id="KW-1133">Transmembrane helix</keyword>
<dbReference type="PIRSF" id="PIRSF006648">
    <property type="entry name" value="DrrB"/>
    <property type="match status" value="1"/>
</dbReference>
<evidence type="ECO:0000259" key="6">
    <source>
        <dbReference type="Pfam" id="PF01061"/>
    </source>
</evidence>
<dbReference type="AlphaFoldDB" id="A0A1T4KSI2"/>
<protein>
    <submittedName>
        <fullName evidence="7">Multidrug/hemolysin transport system permease protein</fullName>
    </submittedName>
</protein>
<dbReference type="STRING" id="171291.SAMN02745154_00161"/>
<evidence type="ECO:0000256" key="5">
    <source>
        <dbReference type="SAM" id="Phobius"/>
    </source>
</evidence>
<feature type="transmembrane region" description="Helical" evidence="5">
    <location>
        <begin position="252"/>
        <end position="273"/>
    </location>
</feature>
<organism evidence="7 8">
    <name type="scientific">Mycoplasmopsis verecunda</name>
    <dbReference type="NCBI Taxonomy" id="171291"/>
    <lineage>
        <taxon>Bacteria</taxon>
        <taxon>Bacillati</taxon>
        <taxon>Mycoplasmatota</taxon>
        <taxon>Mycoplasmoidales</taxon>
        <taxon>Metamycoplasmataceae</taxon>
        <taxon>Mycoplasmopsis</taxon>
    </lineage>
</organism>
<gene>
    <name evidence="7" type="ORF">SAMN02745154_00161</name>
</gene>
<name>A0A1T4KSI2_9BACT</name>
<feature type="transmembrane region" description="Helical" evidence="5">
    <location>
        <begin position="106"/>
        <end position="136"/>
    </location>
</feature>
<keyword evidence="4 5" id="KW-0472">Membrane</keyword>
<dbReference type="OrthoDB" id="384447at2"/>
<evidence type="ECO:0000313" key="8">
    <source>
        <dbReference type="Proteomes" id="UP000190389"/>
    </source>
</evidence>
<evidence type="ECO:0000256" key="3">
    <source>
        <dbReference type="ARBA" id="ARBA00022989"/>
    </source>
</evidence>
<accession>A0A1T4KSI2</accession>
<feature type="transmembrane region" description="Helical" evidence="5">
    <location>
        <begin position="21"/>
        <end position="44"/>
    </location>
</feature>
<dbReference type="EMBL" id="FUXF01000004">
    <property type="protein sequence ID" value="SJZ45399.1"/>
    <property type="molecule type" value="Genomic_DNA"/>
</dbReference>
<evidence type="ECO:0000256" key="1">
    <source>
        <dbReference type="ARBA" id="ARBA00004141"/>
    </source>
</evidence>
<feature type="transmembrane region" description="Helical" evidence="5">
    <location>
        <begin position="64"/>
        <end position="86"/>
    </location>
</feature>
<dbReference type="PANTHER" id="PTHR43229:SF3">
    <property type="entry name" value="ABC-TYPE MULTIDRUG TRANSPORT SYSTEM, PERMEASE COMPONENT"/>
    <property type="match status" value="1"/>
</dbReference>
<keyword evidence="2 5" id="KW-0812">Transmembrane</keyword>
<sequence>MYQLNWLIKRNLIMFFKDPRKIFMTFLSPIITVVAFVLFGRYLFSSQVTNITNVEIQKQYVDGSMLTGLLSLSTITTALSLCVFIVQDAEKKIFNDLAITPIRPALIRFSYLIVNVILNVLICVVLYILFVFYMLGNGTIQLLDARRGFLILGIVILGAVLNSTLFTFLFSFIKSVAVYSSLIGMLSSIVGFLIGAFVPLALFPDWLKGFASVLPGTQVTNLLRFYTFESIIDISKAQGLINITLANYNVQWYVSMAYVSVFIVISLVFAYLFRFNAKKGR</sequence>
<dbReference type="InterPro" id="IPR000412">
    <property type="entry name" value="ABC_2_transport"/>
</dbReference>
<dbReference type="InterPro" id="IPR051784">
    <property type="entry name" value="Nod_factor_ABC_transporter"/>
</dbReference>
<dbReference type="Proteomes" id="UP000190389">
    <property type="component" value="Unassembled WGS sequence"/>
</dbReference>